<dbReference type="AlphaFoldDB" id="A0AAE2CQJ6"/>
<name>A0AAE2CQJ6_9LAMI</name>
<keyword evidence="3" id="KW-1185">Reference proteome</keyword>
<organism evidence="2 3">
    <name type="scientific">Sesamum alatum</name>
    <dbReference type="NCBI Taxonomy" id="300844"/>
    <lineage>
        <taxon>Eukaryota</taxon>
        <taxon>Viridiplantae</taxon>
        <taxon>Streptophyta</taxon>
        <taxon>Embryophyta</taxon>
        <taxon>Tracheophyta</taxon>
        <taxon>Spermatophyta</taxon>
        <taxon>Magnoliopsida</taxon>
        <taxon>eudicotyledons</taxon>
        <taxon>Gunneridae</taxon>
        <taxon>Pentapetalae</taxon>
        <taxon>asterids</taxon>
        <taxon>lamiids</taxon>
        <taxon>Lamiales</taxon>
        <taxon>Pedaliaceae</taxon>
        <taxon>Sesamum</taxon>
    </lineage>
</organism>
<comment type="caution">
    <text evidence="2">The sequence shown here is derived from an EMBL/GenBank/DDBJ whole genome shotgun (WGS) entry which is preliminary data.</text>
</comment>
<proteinExistence type="predicted"/>
<feature type="compositionally biased region" description="Low complexity" evidence="1">
    <location>
        <begin position="30"/>
        <end position="39"/>
    </location>
</feature>
<evidence type="ECO:0000256" key="1">
    <source>
        <dbReference type="SAM" id="MobiDB-lite"/>
    </source>
</evidence>
<feature type="region of interest" description="Disordered" evidence="1">
    <location>
        <begin position="30"/>
        <end position="61"/>
    </location>
</feature>
<reference evidence="2" key="2">
    <citation type="journal article" date="2024" name="Plant">
        <title>Genomic evolution and insights into agronomic trait innovations of Sesamum species.</title>
        <authorList>
            <person name="Miao H."/>
            <person name="Wang L."/>
            <person name="Qu L."/>
            <person name="Liu H."/>
            <person name="Sun Y."/>
            <person name="Le M."/>
            <person name="Wang Q."/>
            <person name="Wei S."/>
            <person name="Zheng Y."/>
            <person name="Lin W."/>
            <person name="Duan Y."/>
            <person name="Cao H."/>
            <person name="Xiong S."/>
            <person name="Wang X."/>
            <person name="Wei L."/>
            <person name="Li C."/>
            <person name="Ma Q."/>
            <person name="Ju M."/>
            <person name="Zhao R."/>
            <person name="Li G."/>
            <person name="Mu C."/>
            <person name="Tian Q."/>
            <person name="Mei H."/>
            <person name="Zhang T."/>
            <person name="Gao T."/>
            <person name="Zhang H."/>
        </authorList>
    </citation>
    <scope>NUCLEOTIDE SEQUENCE</scope>
    <source>
        <strain evidence="2">3651</strain>
    </source>
</reference>
<evidence type="ECO:0000313" key="3">
    <source>
        <dbReference type="Proteomes" id="UP001293254"/>
    </source>
</evidence>
<dbReference type="Proteomes" id="UP001293254">
    <property type="component" value="Unassembled WGS sequence"/>
</dbReference>
<evidence type="ECO:0000313" key="2">
    <source>
        <dbReference type="EMBL" id="KAK4430832.1"/>
    </source>
</evidence>
<feature type="region of interest" description="Disordered" evidence="1">
    <location>
        <begin position="77"/>
        <end position="122"/>
    </location>
</feature>
<reference evidence="2" key="1">
    <citation type="submission" date="2020-06" db="EMBL/GenBank/DDBJ databases">
        <authorList>
            <person name="Li T."/>
            <person name="Hu X."/>
            <person name="Zhang T."/>
            <person name="Song X."/>
            <person name="Zhang H."/>
            <person name="Dai N."/>
            <person name="Sheng W."/>
            <person name="Hou X."/>
            <person name="Wei L."/>
        </authorList>
    </citation>
    <scope>NUCLEOTIDE SEQUENCE</scope>
    <source>
        <strain evidence="2">3651</strain>
        <tissue evidence="2">Leaf</tissue>
    </source>
</reference>
<dbReference type="EMBL" id="JACGWO010000003">
    <property type="protein sequence ID" value="KAK4430832.1"/>
    <property type="molecule type" value="Genomic_DNA"/>
</dbReference>
<protein>
    <submittedName>
        <fullName evidence="2">Uncharacterized protein</fullName>
    </submittedName>
</protein>
<sequence length="122" mass="13496">MKLQCEIRRNVADARERGIVRVDLDLLLPRSTRPSLPNLGNVSVARAQPAKELGDASRRPHKLNWATARKCGRPCVAPLSRPCKRVGQRHTSPSSSPLFGRGESRSERRRPGSPRAMSPLSP</sequence>
<accession>A0AAE2CQJ6</accession>
<gene>
    <name evidence="2" type="ORF">Salat_0844900</name>
</gene>